<protein>
    <submittedName>
        <fullName evidence="3">Uncharacterized protein</fullName>
    </submittedName>
</protein>
<evidence type="ECO:0000256" key="1">
    <source>
        <dbReference type="SAM" id="MobiDB-lite"/>
    </source>
</evidence>
<accession>A0A4S4DB97</accession>
<name>A0A4S4DB97_CAMSN</name>
<evidence type="ECO:0000313" key="4">
    <source>
        <dbReference type="Proteomes" id="UP000306102"/>
    </source>
</evidence>
<feature type="region of interest" description="Disordered" evidence="1">
    <location>
        <begin position="71"/>
        <end position="172"/>
    </location>
</feature>
<gene>
    <name evidence="3" type="ORF">TEA_013416</name>
</gene>
<feature type="compositionally biased region" description="Gly residues" evidence="1">
    <location>
        <begin position="87"/>
        <end position="98"/>
    </location>
</feature>
<keyword evidence="2" id="KW-1133">Transmembrane helix</keyword>
<feature type="transmembrane region" description="Helical" evidence="2">
    <location>
        <begin position="7"/>
        <end position="25"/>
    </location>
</feature>
<evidence type="ECO:0000256" key="2">
    <source>
        <dbReference type="SAM" id="Phobius"/>
    </source>
</evidence>
<evidence type="ECO:0000313" key="3">
    <source>
        <dbReference type="EMBL" id="THF99840.1"/>
    </source>
</evidence>
<proteinExistence type="predicted"/>
<keyword evidence="2" id="KW-0812">Transmembrane</keyword>
<dbReference type="AlphaFoldDB" id="A0A4S4DB97"/>
<reference evidence="3 4" key="1">
    <citation type="journal article" date="2018" name="Proc. Natl. Acad. Sci. U.S.A.">
        <title>Draft genome sequence of Camellia sinensis var. sinensis provides insights into the evolution of the tea genome and tea quality.</title>
        <authorList>
            <person name="Wei C."/>
            <person name="Yang H."/>
            <person name="Wang S."/>
            <person name="Zhao J."/>
            <person name="Liu C."/>
            <person name="Gao L."/>
            <person name="Xia E."/>
            <person name="Lu Y."/>
            <person name="Tai Y."/>
            <person name="She G."/>
            <person name="Sun J."/>
            <person name="Cao H."/>
            <person name="Tong W."/>
            <person name="Gao Q."/>
            <person name="Li Y."/>
            <person name="Deng W."/>
            <person name="Jiang X."/>
            <person name="Wang W."/>
            <person name="Chen Q."/>
            <person name="Zhang S."/>
            <person name="Li H."/>
            <person name="Wu J."/>
            <person name="Wang P."/>
            <person name="Li P."/>
            <person name="Shi C."/>
            <person name="Zheng F."/>
            <person name="Jian J."/>
            <person name="Huang B."/>
            <person name="Shan D."/>
            <person name="Shi M."/>
            <person name="Fang C."/>
            <person name="Yue Y."/>
            <person name="Li F."/>
            <person name="Li D."/>
            <person name="Wei S."/>
            <person name="Han B."/>
            <person name="Jiang C."/>
            <person name="Yin Y."/>
            <person name="Xia T."/>
            <person name="Zhang Z."/>
            <person name="Bennetzen J.L."/>
            <person name="Zhao S."/>
            <person name="Wan X."/>
        </authorList>
    </citation>
    <scope>NUCLEOTIDE SEQUENCE [LARGE SCALE GENOMIC DNA]</scope>
    <source>
        <strain evidence="4">cv. Shuchazao</strain>
        <tissue evidence="3">Leaf</tissue>
    </source>
</reference>
<sequence>MRKEVRFSLEIVIIPAAMAMIYDPLVHYQKNLHRIKNVNPDYYRQIELLADESEGVLGNISSSTAVSIKVPTQGGGSTARRPAAGGFASGTSGGGTYTGGRAARGRSVGERAGGVSSTNRRVGRERSAFGSQASGSAPGRPTLDDFAPKVPTHASVSARGAHGEGTSTGPSE</sequence>
<keyword evidence="4" id="KW-1185">Reference proteome</keyword>
<organism evidence="3 4">
    <name type="scientific">Camellia sinensis var. sinensis</name>
    <name type="common">China tea</name>
    <dbReference type="NCBI Taxonomy" id="542762"/>
    <lineage>
        <taxon>Eukaryota</taxon>
        <taxon>Viridiplantae</taxon>
        <taxon>Streptophyta</taxon>
        <taxon>Embryophyta</taxon>
        <taxon>Tracheophyta</taxon>
        <taxon>Spermatophyta</taxon>
        <taxon>Magnoliopsida</taxon>
        <taxon>eudicotyledons</taxon>
        <taxon>Gunneridae</taxon>
        <taxon>Pentapetalae</taxon>
        <taxon>asterids</taxon>
        <taxon>Ericales</taxon>
        <taxon>Theaceae</taxon>
        <taxon>Camellia</taxon>
    </lineage>
</organism>
<comment type="caution">
    <text evidence="3">The sequence shown here is derived from an EMBL/GenBank/DDBJ whole genome shotgun (WGS) entry which is preliminary data.</text>
</comment>
<dbReference type="Proteomes" id="UP000306102">
    <property type="component" value="Unassembled WGS sequence"/>
</dbReference>
<dbReference type="EMBL" id="SDRB02011840">
    <property type="protein sequence ID" value="THF99840.1"/>
    <property type="molecule type" value="Genomic_DNA"/>
</dbReference>
<keyword evidence="2" id="KW-0472">Membrane</keyword>